<comment type="caution">
    <text evidence="7">The sequence shown here is derived from an EMBL/GenBank/DDBJ whole genome shotgun (WGS) entry which is preliminary data.</text>
</comment>
<dbReference type="SUPFAM" id="SSF57850">
    <property type="entry name" value="RING/U-box"/>
    <property type="match status" value="1"/>
</dbReference>
<dbReference type="InterPro" id="IPR001841">
    <property type="entry name" value="Znf_RING"/>
</dbReference>
<feature type="domain" description="RING-type" evidence="6">
    <location>
        <begin position="12"/>
        <end position="54"/>
    </location>
</feature>
<dbReference type="SMART" id="SM00184">
    <property type="entry name" value="RING"/>
    <property type="match status" value="1"/>
</dbReference>
<evidence type="ECO:0000256" key="2">
    <source>
        <dbReference type="ARBA" id="ARBA00022771"/>
    </source>
</evidence>
<dbReference type="PROSITE" id="PS50089">
    <property type="entry name" value="ZF_RING_2"/>
    <property type="match status" value="1"/>
</dbReference>
<evidence type="ECO:0000313" key="8">
    <source>
        <dbReference type="EMBL" id="CAF4249210.1"/>
    </source>
</evidence>
<reference evidence="7" key="1">
    <citation type="submission" date="2021-02" db="EMBL/GenBank/DDBJ databases">
        <authorList>
            <person name="Nowell W R."/>
        </authorList>
    </citation>
    <scope>NUCLEOTIDE SEQUENCE</scope>
</reference>
<evidence type="ECO:0000256" key="3">
    <source>
        <dbReference type="ARBA" id="ARBA00022833"/>
    </source>
</evidence>
<dbReference type="EMBL" id="CAJNRG010015207">
    <property type="protein sequence ID" value="CAF2163032.1"/>
    <property type="molecule type" value="Genomic_DNA"/>
</dbReference>
<organism evidence="7 9">
    <name type="scientific">Rotaria magnacalcarata</name>
    <dbReference type="NCBI Taxonomy" id="392030"/>
    <lineage>
        <taxon>Eukaryota</taxon>
        <taxon>Metazoa</taxon>
        <taxon>Spiralia</taxon>
        <taxon>Gnathifera</taxon>
        <taxon>Rotifera</taxon>
        <taxon>Eurotatoria</taxon>
        <taxon>Bdelloidea</taxon>
        <taxon>Philodinida</taxon>
        <taxon>Philodinidae</taxon>
        <taxon>Rotaria</taxon>
    </lineage>
</organism>
<evidence type="ECO:0000259" key="6">
    <source>
        <dbReference type="PROSITE" id="PS50089"/>
    </source>
</evidence>
<dbReference type="InterPro" id="IPR013083">
    <property type="entry name" value="Znf_RING/FYVE/PHD"/>
</dbReference>
<dbReference type="PANTHER" id="PTHR47156">
    <property type="entry name" value="PROTEIN CBG20824"/>
    <property type="match status" value="1"/>
</dbReference>
<dbReference type="InterPro" id="IPR017907">
    <property type="entry name" value="Znf_RING_CS"/>
</dbReference>
<evidence type="ECO:0000256" key="1">
    <source>
        <dbReference type="ARBA" id="ARBA00022723"/>
    </source>
</evidence>
<keyword evidence="1" id="KW-0479">Metal-binding</keyword>
<accession>A0A816YS78</accession>
<keyword evidence="3" id="KW-0862">Zinc</keyword>
<protein>
    <recommendedName>
        <fullName evidence="6">RING-type domain-containing protein</fullName>
    </recommendedName>
</protein>
<dbReference type="GO" id="GO:0008270">
    <property type="term" value="F:zinc ion binding"/>
    <property type="evidence" value="ECO:0007669"/>
    <property type="project" value="UniProtKB-KW"/>
</dbReference>
<dbReference type="Gene3D" id="3.30.40.10">
    <property type="entry name" value="Zinc/RING finger domain, C3HC4 (zinc finger)"/>
    <property type="match status" value="1"/>
</dbReference>
<dbReference type="InterPro" id="IPR052667">
    <property type="entry name" value="E3_ubiquitin-ligase_RING"/>
</dbReference>
<keyword evidence="5" id="KW-0175">Coiled coil</keyword>
<name>A0A816YS78_9BILA</name>
<evidence type="ECO:0000313" key="9">
    <source>
        <dbReference type="Proteomes" id="UP000663887"/>
    </source>
</evidence>
<gene>
    <name evidence="8" type="ORF">UXM345_LOCUS30632</name>
    <name evidence="7" type="ORF">XDN619_LOCUS30649</name>
</gene>
<evidence type="ECO:0000313" key="7">
    <source>
        <dbReference type="EMBL" id="CAF2163032.1"/>
    </source>
</evidence>
<evidence type="ECO:0000256" key="4">
    <source>
        <dbReference type="PROSITE-ProRule" id="PRU00175"/>
    </source>
</evidence>
<dbReference type="Pfam" id="PF13639">
    <property type="entry name" value="zf-RING_2"/>
    <property type="match status" value="1"/>
</dbReference>
<keyword evidence="2 4" id="KW-0863">Zinc-finger</keyword>
<feature type="coiled-coil region" evidence="5">
    <location>
        <begin position="269"/>
        <end position="303"/>
    </location>
</feature>
<dbReference type="Proteomes" id="UP000663887">
    <property type="component" value="Unassembled WGS sequence"/>
</dbReference>
<dbReference type="Proteomes" id="UP000663842">
    <property type="component" value="Unassembled WGS sequence"/>
</dbReference>
<dbReference type="PROSITE" id="PS00518">
    <property type="entry name" value="ZF_RING_1"/>
    <property type="match status" value="1"/>
</dbReference>
<dbReference type="EMBL" id="CAJOBF010008142">
    <property type="protein sequence ID" value="CAF4249210.1"/>
    <property type="molecule type" value="Genomic_DNA"/>
</dbReference>
<dbReference type="AlphaFoldDB" id="A0A816YS78"/>
<evidence type="ECO:0000256" key="5">
    <source>
        <dbReference type="SAM" id="Coils"/>
    </source>
</evidence>
<dbReference type="PANTHER" id="PTHR47156:SF10">
    <property type="entry name" value="E3 UBIQUITIN-PROTEIN LIGASE TRIM-21-RELATED"/>
    <property type="match status" value="1"/>
</dbReference>
<sequence length="370" mass="41729">MDYSLVEEIMTCGICLKKFNGDSRCPRILTCGHSFCHSCLEKLIEQNPRCHTCDRGFRFRKAVSIPINFSLERLTNIKTEISSLDHLGGETIWLDPIHFPLKSLKNIKTEVTSLDHLGGETIGSDPINFPLKSLKNIKTEVTSLDHLGGETIGSDPINFPLKSLKNIKTEVTSLDLIRGETIWPDPINFPLKSLKNIKSEVTNLDHIGGETICSDPINFHLKSLKNIKTEVTGSTMKSAKALDLQERDTLGLDTCADKRQKTHGLSFLSEGHYDERKSLIEELKKKEQELKNCDRRVRDFETIKSVGRKFCKNLEQLHDSVGSLAIGNELSKAIKELEKLIEEKKTKDLEYKSFLRVPLSKKVGSARDNP</sequence>
<proteinExistence type="predicted"/>